<gene>
    <name evidence="4" type="ORF">CR152_04785</name>
</gene>
<dbReference type="InterPro" id="IPR050624">
    <property type="entry name" value="HTH-type_Tx_Regulator"/>
</dbReference>
<feature type="DNA-binding region" description="H-T-H motif" evidence="2">
    <location>
        <begin position="29"/>
        <end position="48"/>
    </location>
</feature>
<dbReference type="PANTHER" id="PTHR43479:SF11">
    <property type="entry name" value="ACREF_ENVCD OPERON REPRESSOR-RELATED"/>
    <property type="match status" value="1"/>
</dbReference>
<evidence type="ECO:0000256" key="2">
    <source>
        <dbReference type="PROSITE-ProRule" id="PRU00335"/>
    </source>
</evidence>
<dbReference type="OrthoDB" id="2356263at2"/>
<dbReference type="Gene3D" id="1.10.357.10">
    <property type="entry name" value="Tetracycline Repressor, domain 2"/>
    <property type="match status" value="1"/>
</dbReference>
<dbReference type="InterPro" id="IPR001647">
    <property type="entry name" value="HTH_TetR"/>
</dbReference>
<keyword evidence="5" id="KW-1185">Reference proteome</keyword>
<dbReference type="Gene3D" id="1.10.10.60">
    <property type="entry name" value="Homeodomain-like"/>
    <property type="match status" value="1"/>
</dbReference>
<dbReference type="Pfam" id="PF00440">
    <property type="entry name" value="TetR_N"/>
    <property type="match status" value="1"/>
</dbReference>
<dbReference type="EMBL" id="CP024608">
    <property type="protein sequence ID" value="ATQ73909.1"/>
    <property type="molecule type" value="Genomic_DNA"/>
</dbReference>
<dbReference type="SUPFAM" id="SSF48498">
    <property type="entry name" value="Tetracyclin repressor-like, C-terminal domain"/>
    <property type="match status" value="1"/>
</dbReference>
<organism evidence="4 5">
    <name type="scientific">Massilia violaceinigra</name>
    <dbReference type="NCBI Taxonomy" id="2045208"/>
    <lineage>
        <taxon>Bacteria</taxon>
        <taxon>Pseudomonadati</taxon>
        <taxon>Pseudomonadota</taxon>
        <taxon>Betaproteobacteria</taxon>
        <taxon>Burkholderiales</taxon>
        <taxon>Oxalobacteraceae</taxon>
        <taxon>Telluria group</taxon>
        <taxon>Massilia</taxon>
    </lineage>
</organism>
<evidence type="ECO:0000259" key="3">
    <source>
        <dbReference type="PROSITE" id="PS50977"/>
    </source>
</evidence>
<dbReference type="InterPro" id="IPR009057">
    <property type="entry name" value="Homeodomain-like_sf"/>
</dbReference>
<dbReference type="PROSITE" id="PS50977">
    <property type="entry name" value="HTH_TETR_2"/>
    <property type="match status" value="1"/>
</dbReference>
<accession>A0A2D2DG48</accession>
<evidence type="ECO:0000313" key="4">
    <source>
        <dbReference type="EMBL" id="ATQ73909.1"/>
    </source>
</evidence>
<dbReference type="SUPFAM" id="SSF46689">
    <property type="entry name" value="Homeodomain-like"/>
    <property type="match status" value="1"/>
</dbReference>
<keyword evidence="1 2" id="KW-0238">DNA-binding</keyword>
<dbReference type="InterPro" id="IPR036271">
    <property type="entry name" value="Tet_transcr_reg_TetR-rel_C_sf"/>
</dbReference>
<proteinExistence type="predicted"/>
<dbReference type="AlphaFoldDB" id="A0A2D2DG48"/>
<dbReference type="GO" id="GO:0003677">
    <property type="term" value="F:DNA binding"/>
    <property type="evidence" value="ECO:0007669"/>
    <property type="project" value="UniProtKB-UniRule"/>
</dbReference>
<dbReference type="Proteomes" id="UP000229897">
    <property type="component" value="Chromosome"/>
</dbReference>
<reference evidence="4" key="1">
    <citation type="submission" date="2017-10" db="EMBL/GenBank/DDBJ databases">
        <title>Massilia psychrophilum sp. nov., a novel purple-pigmented bacterium isolated from Tianshan glacier, Xinjiang Municipality, China.</title>
        <authorList>
            <person name="Wang H."/>
        </authorList>
    </citation>
    <scope>NUCLEOTIDE SEQUENCE [LARGE SCALE GENOMIC DNA]</scope>
    <source>
        <strain evidence="4">B2</strain>
    </source>
</reference>
<name>A0A2D2DG48_9BURK</name>
<dbReference type="RefSeq" id="WP_099873899.1">
    <property type="nucleotide sequence ID" value="NZ_CP024608.1"/>
</dbReference>
<sequence>MNRPSQKIDAQLIASGMVLLPQTGCAGLSVRKLVEHAGVNLGMFHYHFKNKDNFLRVLLQHMYEEMFAALTLRAQASRSGAQNLDGALRVLAGFACKHRHLLLMLLSEASRGEALPVSFLRENLPRHITVLAQLLRQGQAEGDIIDAPAMQLLPFMLGAIAGPVLAGGALERLPAAPPELAALAQQALLSEPAIALRIDLAMRAILIASTEPAPP</sequence>
<feature type="domain" description="HTH tetR-type" evidence="3">
    <location>
        <begin position="6"/>
        <end position="66"/>
    </location>
</feature>
<dbReference type="KEGG" id="mass:CR152_04785"/>
<dbReference type="PANTHER" id="PTHR43479">
    <property type="entry name" value="ACREF/ENVCD OPERON REPRESSOR-RELATED"/>
    <property type="match status" value="1"/>
</dbReference>
<protein>
    <submittedName>
        <fullName evidence="4">TetR family transcriptional regulator</fullName>
    </submittedName>
</protein>
<evidence type="ECO:0000313" key="5">
    <source>
        <dbReference type="Proteomes" id="UP000229897"/>
    </source>
</evidence>
<evidence type="ECO:0000256" key="1">
    <source>
        <dbReference type="ARBA" id="ARBA00023125"/>
    </source>
</evidence>